<reference evidence="2 3" key="1">
    <citation type="submission" date="2014-12" db="EMBL/GenBank/DDBJ databases">
        <title>Genome assembly of Enhygromyxa salina DSM 15201.</title>
        <authorList>
            <person name="Sharma G."/>
            <person name="Subramanian S."/>
        </authorList>
    </citation>
    <scope>NUCLEOTIDE SEQUENCE [LARGE SCALE GENOMIC DNA]</scope>
    <source>
        <strain evidence="2 3">DSM 15201</strain>
    </source>
</reference>
<comment type="caution">
    <text evidence="2">The sequence shown here is derived from an EMBL/GenBank/DDBJ whole genome shotgun (WGS) entry which is preliminary data.</text>
</comment>
<organism evidence="2 3">
    <name type="scientific">Enhygromyxa salina</name>
    <dbReference type="NCBI Taxonomy" id="215803"/>
    <lineage>
        <taxon>Bacteria</taxon>
        <taxon>Pseudomonadati</taxon>
        <taxon>Myxococcota</taxon>
        <taxon>Polyangia</taxon>
        <taxon>Nannocystales</taxon>
        <taxon>Nannocystaceae</taxon>
        <taxon>Enhygromyxa</taxon>
    </lineage>
</organism>
<feature type="compositionally biased region" description="Basic and acidic residues" evidence="1">
    <location>
        <begin position="114"/>
        <end position="128"/>
    </location>
</feature>
<evidence type="ECO:0000313" key="3">
    <source>
        <dbReference type="Proteomes" id="UP000031599"/>
    </source>
</evidence>
<sequence>MAKVADHGGQRGAQQHERERLVGARLLERVDAMDLGAEHRGGALGIAADDQRVVDHTRRVDHCVDRPKPGHGRGDEGLRVGRLADVGADVDRLRTQLLELLHERVEAGICGSPRAEHQRGPACRERAGKQPAESPGRAGHDHAALPQVQLLGAGRGLERGIDPAQHRAGPCVQPHELAGARLRELGVELGPRWPGVDLEHRERQAGELDGQGRRERPHGVRLGVATRELDVQQSRVSLGVRLPQPLNEGEQPPVERLRIDPRVDVNDRLGDDAPALELAEQLAQIRGRVGRDAEVLIAQVREPSARRDDDRARPNLRRDLWGRVQEQQGAVRRRARGAWWGRAPLGLHVARPGGDGRRLGSGLGSGLGWGRAGRARQPAMVVDQPT</sequence>
<accession>A0A0C2CJX7</accession>
<protein>
    <submittedName>
        <fullName evidence="2">Uncharacterized protein</fullName>
    </submittedName>
</protein>
<gene>
    <name evidence="2" type="ORF">DB30_03434</name>
</gene>
<name>A0A0C2CJX7_9BACT</name>
<evidence type="ECO:0000313" key="2">
    <source>
        <dbReference type="EMBL" id="KIG11536.1"/>
    </source>
</evidence>
<dbReference type="EMBL" id="JMCC02000262">
    <property type="protein sequence ID" value="KIG11536.1"/>
    <property type="molecule type" value="Genomic_DNA"/>
</dbReference>
<evidence type="ECO:0000256" key="1">
    <source>
        <dbReference type="SAM" id="MobiDB-lite"/>
    </source>
</evidence>
<dbReference type="Proteomes" id="UP000031599">
    <property type="component" value="Unassembled WGS sequence"/>
</dbReference>
<dbReference type="AlphaFoldDB" id="A0A0C2CJX7"/>
<feature type="region of interest" description="Disordered" evidence="1">
    <location>
        <begin position="113"/>
        <end position="140"/>
    </location>
</feature>
<proteinExistence type="predicted"/>